<dbReference type="EMBL" id="QXTF01000001">
    <property type="protein sequence ID" value="RIX31475.1"/>
    <property type="molecule type" value="Genomic_DNA"/>
</dbReference>
<proteinExistence type="inferred from homology"/>
<dbReference type="Gene3D" id="3.30.70.1020">
    <property type="entry name" value="Trehalose-6-phosphate phosphatase related protein, domain 2"/>
    <property type="match status" value="1"/>
</dbReference>
<evidence type="ECO:0000256" key="2">
    <source>
        <dbReference type="ARBA" id="ARBA00008770"/>
    </source>
</evidence>
<dbReference type="InterPro" id="IPR006379">
    <property type="entry name" value="HAD-SF_hydro_IIB"/>
</dbReference>
<dbReference type="GO" id="GO:0004805">
    <property type="term" value="F:trehalose-phosphatase activity"/>
    <property type="evidence" value="ECO:0007669"/>
    <property type="project" value="UniProtKB-EC"/>
</dbReference>
<dbReference type="GO" id="GO:0046872">
    <property type="term" value="F:metal ion binding"/>
    <property type="evidence" value="ECO:0007669"/>
    <property type="project" value="UniProtKB-KW"/>
</dbReference>
<protein>
    <recommendedName>
        <fullName evidence="4">Trehalose 6-phosphate phosphatase</fullName>
        <ecNumber evidence="4">3.1.3.12</ecNumber>
    </recommendedName>
</protein>
<dbReference type="InterPro" id="IPR044651">
    <property type="entry name" value="OTSB-like"/>
</dbReference>
<dbReference type="Gene3D" id="3.40.50.1000">
    <property type="entry name" value="HAD superfamily/HAD-like"/>
    <property type="match status" value="1"/>
</dbReference>
<reference evidence="5 6" key="1">
    <citation type="submission" date="2018-09" db="EMBL/GenBank/DDBJ databases">
        <title>Sphingomonas sp. DAC4.</title>
        <authorList>
            <person name="Seo T."/>
        </authorList>
    </citation>
    <scope>NUCLEOTIDE SEQUENCE [LARGE SCALE GENOMIC DNA]</scope>
    <source>
        <strain evidence="5 6">DAC4</strain>
    </source>
</reference>
<dbReference type="InterPro" id="IPR036412">
    <property type="entry name" value="HAD-like_sf"/>
</dbReference>
<dbReference type="SUPFAM" id="SSF56784">
    <property type="entry name" value="HAD-like"/>
    <property type="match status" value="1"/>
</dbReference>
<comment type="function">
    <text evidence="4">Removes the phosphate from trehalose 6-phosphate to produce free trehalose.</text>
</comment>
<sequence length="246" mass="26566">MTLAPPPTSILKEGSLFLDFDGTLVTFADRPEAVRMEPSLIEVLAHLHTLLDGRLAILTGRSIADVREFLAPLNLAVAGSHGLERAGAKTAIEDSPPSKQLNQAIELLRDFAADRPGILVEEKPMSVALHYRAAPDAEDECFEAAQRTAISTGFTIQPGSMVLELKPACSDKGTALEQFMDEAPFRGSRPVFLGDDLTDEHGFLAAQRLGGVGVLVGEYRETAAGFLLENVEAVHDWLRAASEDFK</sequence>
<evidence type="ECO:0000256" key="4">
    <source>
        <dbReference type="RuleBase" id="RU361117"/>
    </source>
</evidence>
<dbReference type="PANTHER" id="PTHR43768">
    <property type="entry name" value="TREHALOSE 6-PHOSPHATE PHOSPHATASE"/>
    <property type="match status" value="1"/>
</dbReference>
<dbReference type="Pfam" id="PF02358">
    <property type="entry name" value="Trehalose_PPase"/>
    <property type="match status" value="1"/>
</dbReference>
<gene>
    <name evidence="5" type="primary">otsB</name>
    <name evidence="5" type="ORF">D3M59_00090</name>
</gene>
<dbReference type="NCBIfam" id="TIGR01484">
    <property type="entry name" value="HAD-SF-IIB"/>
    <property type="match status" value="1"/>
</dbReference>
<dbReference type="EC" id="3.1.3.12" evidence="4"/>
<comment type="cofactor">
    <cofactor evidence="4">
        <name>Mg(2+)</name>
        <dbReference type="ChEBI" id="CHEBI:18420"/>
    </cofactor>
</comment>
<name>A0A418Q0K9_9SPHN</name>
<accession>A0A418Q0K9</accession>
<comment type="caution">
    <text evidence="5">The sequence shown here is derived from an EMBL/GenBank/DDBJ whole genome shotgun (WGS) entry which is preliminary data.</text>
</comment>
<dbReference type="PANTHER" id="PTHR43768:SF3">
    <property type="entry name" value="TREHALOSE 6-PHOSPHATE PHOSPHATASE"/>
    <property type="match status" value="1"/>
</dbReference>
<dbReference type="GO" id="GO:0005992">
    <property type="term" value="P:trehalose biosynthetic process"/>
    <property type="evidence" value="ECO:0007669"/>
    <property type="project" value="UniProtKB-UniPathway"/>
</dbReference>
<keyword evidence="3 4" id="KW-0378">Hydrolase</keyword>
<evidence type="ECO:0000313" key="6">
    <source>
        <dbReference type="Proteomes" id="UP000285023"/>
    </source>
</evidence>
<dbReference type="UniPathway" id="UPA00299"/>
<dbReference type="NCBIfam" id="TIGR00685">
    <property type="entry name" value="T6PP"/>
    <property type="match status" value="1"/>
</dbReference>
<comment type="catalytic activity">
    <reaction evidence="4">
        <text>alpha,alpha-trehalose 6-phosphate + H2O = alpha,alpha-trehalose + phosphate</text>
        <dbReference type="Rhea" id="RHEA:23420"/>
        <dbReference type="ChEBI" id="CHEBI:15377"/>
        <dbReference type="ChEBI" id="CHEBI:16551"/>
        <dbReference type="ChEBI" id="CHEBI:43474"/>
        <dbReference type="ChEBI" id="CHEBI:58429"/>
        <dbReference type="EC" id="3.1.3.12"/>
    </reaction>
</comment>
<keyword evidence="4" id="KW-0460">Magnesium</keyword>
<keyword evidence="4" id="KW-0479">Metal-binding</keyword>
<dbReference type="CDD" id="cd01627">
    <property type="entry name" value="HAD_TPP"/>
    <property type="match status" value="1"/>
</dbReference>
<dbReference type="InterPro" id="IPR003337">
    <property type="entry name" value="Trehalose_PPase"/>
</dbReference>
<keyword evidence="6" id="KW-1185">Reference proteome</keyword>
<dbReference type="InterPro" id="IPR023214">
    <property type="entry name" value="HAD_sf"/>
</dbReference>
<evidence type="ECO:0000313" key="5">
    <source>
        <dbReference type="EMBL" id="RIX31475.1"/>
    </source>
</evidence>
<organism evidence="5 6">
    <name type="scientific">Sphingomonas edaphi</name>
    <dbReference type="NCBI Taxonomy" id="2315689"/>
    <lineage>
        <taxon>Bacteria</taxon>
        <taxon>Pseudomonadati</taxon>
        <taxon>Pseudomonadota</taxon>
        <taxon>Alphaproteobacteria</taxon>
        <taxon>Sphingomonadales</taxon>
        <taxon>Sphingomonadaceae</taxon>
        <taxon>Sphingomonas</taxon>
    </lineage>
</organism>
<dbReference type="RefSeq" id="WP_119530339.1">
    <property type="nucleotide sequence ID" value="NZ_QXTF01000001.1"/>
</dbReference>
<evidence type="ECO:0000256" key="1">
    <source>
        <dbReference type="ARBA" id="ARBA00005199"/>
    </source>
</evidence>
<comment type="pathway">
    <text evidence="1 4">Glycan biosynthesis; trehalose biosynthesis.</text>
</comment>
<dbReference type="Proteomes" id="UP000285023">
    <property type="component" value="Unassembled WGS sequence"/>
</dbReference>
<dbReference type="AlphaFoldDB" id="A0A418Q0K9"/>
<comment type="similarity">
    <text evidence="2 4">Belongs to the trehalose phosphatase family.</text>
</comment>
<evidence type="ECO:0000256" key="3">
    <source>
        <dbReference type="ARBA" id="ARBA00022801"/>
    </source>
</evidence>